<dbReference type="SUPFAM" id="SSF50998">
    <property type="entry name" value="Quinoprotein alcohol dehydrogenase-like"/>
    <property type="match status" value="1"/>
</dbReference>
<sequence length="423" mass="47654">MHPQRRSEMMKTYLYQAAFAACLFLTACNESKTTDGEITVIPVGAALDAPSGLKASDCFKQVSYVALETNDSCLVGQNPSVKILHDKLLVTTAQKQCFLFDRATGRFLTSVGHVGNDPEGYSDVRGCWLDYPNNRIYFSGWNEKLIIYNADGSYYGEKKTPVNTSVFPAFTVFNYLDNQTLVAHSIAGNGDPDRVIVFRDTMIINQFLPSGKDTMSLKVNPDDIESLSVTHSKGFGGGMIIISYKDGQMAAYPVSDRFFWHQGKDLFFMEQFNDTIYQVTADALLPVRRLDMASYYWNPKERFNKEKTHVAYPTEMLEGKDVFLLRFIVDLYKDKLIYNAMFDKKSGIVKVAKYDTAFENDLDGFLSLQPESVSPDGEFAQIISADQVVSWFEENGDKNDLPEEVTALRKVGEEDNPVVIIME</sequence>
<proteinExistence type="predicted"/>
<dbReference type="Pfam" id="PF16288">
    <property type="entry name" value="DUF4934"/>
    <property type="match status" value="1"/>
</dbReference>
<gene>
    <name evidence="2" type="ORF">GKE01_10375</name>
</gene>
<protein>
    <submittedName>
        <fullName evidence="2">DUF4934 domain-containing protein</fullName>
    </submittedName>
</protein>
<comment type="caution">
    <text evidence="2">The sequence shown here is derived from an EMBL/GenBank/DDBJ whole genome shotgun (WGS) entry which is preliminary data.</text>
</comment>
<dbReference type="InterPro" id="IPR032558">
    <property type="entry name" value="DUF4934"/>
</dbReference>
<dbReference type="PROSITE" id="PS51257">
    <property type="entry name" value="PROKAR_LIPOPROTEIN"/>
    <property type="match status" value="1"/>
</dbReference>
<accession>A0A6G1ZDI6</accession>
<reference evidence="2" key="1">
    <citation type="journal article" date="2019" name="Nat. Med.">
        <title>A library of human gut bacterial isolates paired with longitudinal multiomics data enables mechanistic microbiome research.</title>
        <authorList>
            <person name="Poyet M."/>
            <person name="Groussin M."/>
            <person name="Gibbons S.M."/>
            <person name="Avila-Pacheco J."/>
            <person name="Jiang X."/>
            <person name="Kearney S.M."/>
            <person name="Perrotta A.R."/>
            <person name="Berdy B."/>
            <person name="Zhao S."/>
            <person name="Lieberman T.D."/>
            <person name="Swanson P.K."/>
            <person name="Smith M."/>
            <person name="Roesemann S."/>
            <person name="Alexander J.E."/>
            <person name="Rich S.A."/>
            <person name="Livny J."/>
            <person name="Vlamakis H."/>
            <person name="Clish C."/>
            <person name="Bullock K."/>
            <person name="Deik A."/>
            <person name="Scott J."/>
            <person name="Pierce K.A."/>
            <person name="Xavier R.J."/>
            <person name="Alm E.J."/>
        </authorList>
    </citation>
    <scope>NUCLEOTIDE SEQUENCE</scope>
    <source>
        <strain evidence="2">BIOML-A4</strain>
    </source>
</reference>
<name>A0A6G1ZDI6_9BACT</name>
<dbReference type="InterPro" id="IPR011047">
    <property type="entry name" value="Quinoprotein_ADH-like_sf"/>
</dbReference>
<evidence type="ECO:0000313" key="2">
    <source>
        <dbReference type="EMBL" id="MRY11875.1"/>
    </source>
</evidence>
<organism evidence="2">
    <name type="scientific">Parabacteroides goldsteinii</name>
    <dbReference type="NCBI Taxonomy" id="328812"/>
    <lineage>
        <taxon>Bacteria</taxon>
        <taxon>Pseudomonadati</taxon>
        <taxon>Bacteroidota</taxon>
        <taxon>Bacteroidia</taxon>
        <taxon>Bacteroidales</taxon>
        <taxon>Tannerellaceae</taxon>
        <taxon>Parabacteroides</taxon>
    </lineage>
</organism>
<feature type="domain" description="DUF4934" evidence="1">
    <location>
        <begin position="53"/>
        <end position="154"/>
    </location>
</feature>
<dbReference type="AlphaFoldDB" id="A0A6G1ZDI6"/>
<dbReference type="EMBL" id="WKLP01000013">
    <property type="protein sequence ID" value="MRY11875.1"/>
    <property type="molecule type" value="Genomic_DNA"/>
</dbReference>
<evidence type="ECO:0000259" key="1">
    <source>
        <dbReference type="Pfam" id="PF16288"/>
    </source>
</evidence>